<keyword evidence="1" id="KW-0812">Transmembrane</keyword>
<keyword evidence="3" id="KW-1185">Reference proteome</keyword>
<gene>
    <name evidence="2" type="ORF">GCM10011614_28520</name>
</gene>
<dbReference type="RefSeq" id="WP_189621959.1">
    <property type="nucleotide sequence ID" value="NZ_BMZA01000013.1"/>
</dbReference>
<organism evidence="2 3">
    <name type="scientific">Novosphingobium colocasiae</name>
    <dbReference type="NCBI Taxonomy" id="1256513"/>
    <lineage>
        <taxon>Bacteria</taxon>
        <taxon>Pseudomonadati</taxon>
        <taxon>Pseudomonadota</taxon>
        <taxon>Alphaproteobacteria</taxon>
        <taxon>Sphingomonadales</taxon>
        <taxon>Sphingomonadaceae</taxon>
        <taxon>Novosphingobium</taxon>
    </lineage>
</organism>
<feature type="transmembrane region" description="Helical" evidence="1">
    <location>
        <begin position="63"/>
        <end position="83"/>
    </location>
</feature>
<feature type="transmembrane region" description="Helical" evidence="1">
    <location>
        <begin position="89"/>
        <end position="111"/>
    </location>
</feature>
<dbReference type="Proteomes" id="UP000648075">
    <property type="component" value="Unassembled WGS sequence"/>
</dbReference>
<dbReference type="EMBL" id="BMZA01000013">
    <property type="protein sequence ID" value="GGZ11872.1"/>
    <property type="molecule type" value="Genomic_DNA"/>
</dbReference>
<evidence type="ECO:0000313" key="3">
    <source>
        <dbReference type="Proteomes" id="UP000648075"/>
    </source>
</evidence>
<name>A0A918PJ32_9SPHN</name>
<keyword evidence="1" id="KW-1133">Transmembrane helix</keyword>
<accession>A0A918PJ32</accession>
<evidence type="ECO:0000256" key="1">
    <source>
        <dbReference type="SAM" id="Phobius"/>
    </source>
</evidence>
<dbReference type="InterPro" id="IPR009325">
    <property type="entry name" value="DUF983"/>
</dbReference>
<reference evidence="2" key="1">
    <citation type="journal article" date="2014" name="Int. J. Syst. Evol. Microbiol.">
        <title>Complete genome sequence of Corynebacterium casei LMG S-19264T (=DSM 44701T), isolated from a smear-ripened cheese.</title>
        <authorList>
            <consortium name="US DOE Joint Genome Institute (JGI-PGF)"/>
            <person name="Walter F."/>
            <person name="Albersmeier A."/>
            <person name="Kalinowski J."/>
            <person name="Ruckert C."/>
        </authorList>
    </citation>
    <scope>NUCLEOTIDE SEQUENCE</scope>
    <source>
        <strain evidence="2">KCTC 32255</strain>
    </source>
</reference>
<keyword evidence="1" id="KW-0472">Membrane</keyword>
<evidence type="ECO:0000313" key="2">
    <source>
        <dbReference type="EMBL" id="GGZ11872.1"/>
    </source>
</evidence>
<reference evidence="2" key="2">
    <citation type="submission" date="2020-09" db="EMBL/GenBank/DDBJ databases">
        <authorList>
            <person name="Sun Q."/>
            <person name="Kim S."/>
        </authorList>
    </citation>
    <scope>NUCLEOTIDE SEQUENCE</scope>
    <source>
        <strain evidence="2">KCTC 32255</strain>
    </source>
</reference>
<dbReference type="AlphaFoldDB" id="A0A918PJ32"/>
<sequence>MTQPGNSQEPQSKGQPDTASAALLGLCPDCGSKTLFDGIAKFAARCRVCGLDFSTYNVGDGPAAFLTFFVGAVIAGGAIWVQLAFEPPFWVHILLWLPLSTLLTVGGLRVAKAWLLIAEHRRKAGEGRLKD</sequence>
<comment type="caution">
    <text evidence="2">The sequence shown here is derived from an EMBL/GenBank/DDBJ whole genome shotgun (WGS) entry which is preliminary data.</text>
</comment>
<dbReference type="Pfam" id="PF06170">
    <property type="entry name" value="DUF983"/>
    <property type="match status" value="1"/>
</dbReference>
<protein>
    <submittedName>
        <fullName evidence="2">Membrane protein</fullName>
    </submittedName>
</protein>
<proteinExistence type="predicted"/>